<feature type="transmembrane region" description="Helical" evidence="8">
    <location>
        <begin position="29"/>
        <end position="45"/>
    </location>
</feature>
<evidence type="ECO:0000259" key="9">
    <source>
        <dbReference type="PROSITE" id="PS51202"/>
    </source>
</evidence>
<keyword evidence="2" id="KW-0813">Transport</keyword>
<feature type="transmembrane region" description="Helical" evidence="8">
    <location>
        <begin position="591"/>
        <end position="611"/>
    </location>
</feature>
<dbReference type="Gene3D" id="3.30.70.1450">
    <property type="entry name" value="Regulator of K+ conductance, C-terminal domain"/>
    <property type="match status" value="1"/>
</dbReference>
<comment type="subcellular location">
    <subcellularLocation>
        <location evidence="1">Membrane</location>
        <topology evidence="1">Multi-pass membrane protein</topology>
    </subcellularLocation>
</comment>
<feature type="transmembrane region" description="Helical" evidence="8">
    <location>
        <begin position="91"/>
        <end position="119"/>
    </location>
</feature>
<keyword evidence="4" id="KW-0677">Repeat</keyword>
<feature type="compositionally biased region" description="Acidic residues" evidence="7">
    <location>
        <begin position="300"/>
        <end position="311"/>
    </location>
</feature>
<dbReference type="Pfam" id="PF02080">
    <property type="entry name" value="TrkA_C"/>
    <property type="match status" value="1"/>
</dbReference>
<feature type="region of interest" description="Disordered" evidence="7">
    <location>
        <begin position="294"/>
        <end position="322"/>
    </location>
</feature>
<dbReference type="Pfam" id="PF03600">
    <property type="entry name" value="CitMHS"/>
    <property type="match status" value="1"/>
</dbReference>
<evidence type="ECO:0000256" key="5">
    <source>
        <dbReference type="ARBA" id="ARBA00022989"/>
    </source>
</evidence>
<dbReference type="PANTHER" id="PTHR43652">
    <property type="entry name" value="BASIC AMINO ACID ANTIPORTER YFCC-RELATED"/>
    <property type="match status" value="1"/>
</dbReference>
<name>A0ABV5F8Q2_9FLAO</name>
<evidence type="ECO:0000256" key="1">
    <source>
        <dbReference type="ARBA" id="ARBA00004141"/>
    </source>
</evidence>
<accession>A0ABV5F8Q2</accession>
<feature type="transmembrane region" description="Helical" evidence="8">
    <location>
        <begin position="472"/>
        <end position="491"/>
    </location>
</feature>
<dbReference type="InterPro" id="IPR004680">
    <property type="entry name" value="Cit_transptr-like_dom"/>
</dbReference>
<dbReference type="RefSeq" id="WP_379860007.1">
    <property type="nucleotide sequence ID" value="NZ_JBHMFC010000010.1"/>
</dbReference>
<feature type="transmembrane region" description="Helical" evidence="8">
    <location>
        <begin position="173"/>
        <end position="200"/>
    </location>
</feature>
<keyword evidence="6 8" id="KW-0472">Membrane</keyword>
<evidence type="ECO:0000256" key="2">
    <source>
        <dbReference type="ARBA" id="ARBA00022448"/>
    </source>
</evidence>
<evidence type="ECO:0000256" key="4">
    <source>
        <dbReference type="ARBA" id="ARBA00022737"/>
    </source>
</evidence>
<proteinExistence type="predicted"/>
<reference evidence="10 11" key="1">
    <citation type="submission" date="2024-09" db="EMBL/GenBank/DDBJ databases">
        <authorList>
            <person name="Sun Q."/>
            <person name="Mori K."/>
        </authorList>
    </citation>
    <scope>NUCLEOTIDE SEQUENCE [LARGE SCALE GENOMIC DNA]</scope>
    <source>
        <strain evidence="10 11">CECT 8622</strain>
    </source>
</reference>
<gene>
    <name evidence="10" type="ORF">ACFFU9_03600</name>
</gene>
<dbReference type="Proteomes" id="UP001589585">
    <property type="component" value="Unassembled WGS sequence"/>
</dbReference>
<evidence type="ECO:0000256" key="7">
    <source>
        <dbReference type="SAM" id="MobiDB-lite"/>
    </source>
</evidence>
<dbReference type="EMBL" id="JBHMFC010000010">
    <property type="protein sequence ID" value="MFB9055818.1"/>
    <property type="molecule type" value="Genomic_DNA"/>
</dbReference>
<dbReference type="InterPro" id="IPR051679">
    <property type="entry name" value="DASS-Related_Transporters"/>
</dbReference>
<comment type="caution">
    <text evidence="10">The sequence shown here is derived from an EMBL/GenBank/DDBJ whole genome shotgun (WGS) entry which is preliminary data.</text>
</comment>
<feature type="transmembrane region" description="Helical" evidence="8">
    <location>
        <begin position="6"/>
        <end position="24"/>
    </location>
</feature>
<feature type="transmembrane region" description="Helical" evidence="8">
    <location>
        <begin position="511"/>
        <end position="531"/>
    </location>
</feature>
<keyword evidence="3 8" id="KW-0812">Transmembrane</keyword>
<dbReference type="InterPro" id="IPR006037">
    <property type="entry name" value="RCK_C"/>
</dbReference>
<dbReference type="PANTHER" id="PTHR43652:SF2">
    <property type="entry name" value="BASIC AMINO ACID ANTIPORTER YFCC-RELATED"/>
    <property type="match status" value="1"/>
</dbReference>
<dbReference type="InterPro" id="IPR036721">
    <property type="entry name" value="RCK_C_sf"/>
</dbReference>
<protein>
    <submittedName>
        <fullName evidence="10">SLC13 family permease</fullName>
    </submittedName>
</protein>
<evidence type="ECO:0000256" key="3">
    <source>
        <dbReference type="ARBA" id="ARBA00022692"/>
    </source>
</evidence>
<organism evidence="10 11">
    <name type="scientific">Mariniflexile ostreae</name>
    <dbReference type="NCBI Taxonomy" id="1520892"/>
    <lineage>
        <taxon>Bacteria</taxon>
        <taxon>Pseudomonadati</taxon>
        <taxon>Bacteroidota</taxon>
        <taxon>Flavobacteriia</taxon>
        <taxon>Flavobacteriales</taxon>
        <taxon>Flavobacteriaceae</taxon>
        <taxon>Mariniflexile</taxon>
    </lineage>
</organism>
<feature type="transmembrane region" description="Helical" evidence="8">
    <location>
        <begin position="51"/>
        <end position="70"/>
    </location>
</feature>
<evidence type="ECO:0000313" key="11">
    <source>
        <dbReference type="Proteomes" id="UP001589585"/>
    </source>
</evidence>
<feature type="transmembrane region" description="Helical" evidence="8">
    <location>
        <begin position="427"/>
        <end position="460"/>
    </location>
</feature>
<feature type="compositionally biased region" description="Basic and acidic residues" evidence="7">
    <location>
        <begin position="312"/>
        <end position="322"/>
    </location>
</feature>
<keyword evidence="11" id="KW-1185">Reference proteome</keyword>
<feature type="domain" description="RCK C-terminal" evidence="9">
    <location>
        <begin position="205"/>
        <end position="290"/>
    </location>
</feature>
<keyword evidence="5 8" id="KW-1133">Transmembrane helix</keyword>
<evidence type="ECO:0000313" key="10">
    <source>
        <dbReference type="EMBL" id="MFB9055818.1"/>
    </source>
</evidence>
<dbReference type="SUPFAM" id="SSF116726">
    <property type="entry name" value="TrkA C-terminal domain-like"/>
    <property type="match status" value="2"/>
</dbReference>
<feature type="transmembrane region" description="Helical" evidence="8">
    <location>
        <begin position="139"/>
        <end position="161"/>
    </location>
</feature>
<sequence length="615" mass="68100">MSWEIILMFIILLSTVVCFIFEIFPVDKVAFLIVVSLILLGLVSPEEGISGFSNNATITVLALMILAVAMEENGVIHWLTSGMGKIKALPLLVMAPIFMFVTASISAFISTTAVVIVFIKMINQLSEKYNIPQSKLLLPISFAGILGGSCTLMGTSTNLIVNSVSTNLGAEKLGFFEFSILGLIFLGISIVYLTIALHWLPWGTDKTLNQDYKIENYITKVRVSEDSDLIGKKIEDSFLYNNPEVSILKLTRSGHTHNSPGKYIALKVDDELLLMCNLEALARINKSESLTIQDSGATSDEIENDENSDTENENKADNDKPQGFDQRVFVELLMLPGASLLGKTLGNLRGFMLQDVIPIAIKKRKTLVNNHERMVRSSKNRLKLKAGDRLLVEISKEKLYALDSMENVVVLQEFNELNHNSKLKRYFSLFILLLVIALAASGLLSIMVSALTGICLLLVTKNLDLNTVYKKVNWQIFFLLAGMIPLGVAMHNTGADVWISEKLLGFLNGQPHYVIIGTLFLVTMLMSGVVSNNATAIIMTPIAISVAQGMGLDFKPFILAIMFASNFSFFTPVGYQTNTLVYAIGNYRFKHFLWIGGFLSLILWLTATFLLTRML</sequence>
<feature type="transmembrane region" description="Helical" evidence="8">
    <location>
        <begin position="552"/>
        <end position="571"/>
    </location>
</feature>
<dbReference type="PROSITE" id="PS51202">
    <property type="entry name" value="RCK_C"/>
    <property type="match status" value="1"/>
</dbReference>
<evidence type="ECO:0000256" key="6">
    <source>
        <dbReference type="ARBA" id="ARBA00023136"/>
    </source>
</evidence>
<evidence type="ECO:0000256" key="8">
    <source>
        <dbReference type="SAM" id="Phobius"/>
    </source>
</evidence>